<evidence type="ECO:0000256" key="1">
    <source>
        <dbReference type="ARBA" id="ARBA00004651"/>
    </source>
</evidence>
<dbReference type="Gene3D" id="1.10.3720.10">
    <property type="entry name" value="MetI-like"/>
    <property type="match status" value="1"/>
</dbReference>
<feature type="transmembrane region" description="Helical" evidence="5">
    <location>
        <begin position="312"/>
        <end position="336"/>
    </location>
</feature>
<feature type="transmembrane region" description="Helical" evidence="5">
    <location>
        <begin position="356"/>
        <end position="374"/>
    </location>
</feature>
<dbReference type="InterPro" id="IPR035906">
    <property type="entry name" value="MetI-like_sf"/>
</dbReference>
<dbReference type="GO" id="GO:0005315">
    <property type="term" value="F:phosphate transmembrane transporter activity"/>
    <property type="evidence" value="ECO:0007669"/>
    <property type="project" value="InterPro"/>
</dbReference>
<feature type="transmembrane region" description="Helical" evidence="5">
    <location>
        <begin position="270"/>
        <end position="291"/>
    </location>
</feature>
<feature type="domain" description="ABC transmembrane type-1" evidence="7">
    <location>
        <begin position="227"/>
        <end position="444"/>
    </location>
</feature>
<dbReference type="SUPFAM" id="SSF161098">
    <property type="entry name" value="MetI-like"/>
    <property type="match status" value="1"/>
</dbReference>
<dbReference type="OrthoDB" id="9785113at2"/>
<feature type="transmembrane region" description="Helical" evidence="5">
    <location>
        <begin position="127"/>
        <end position="146"/>
    </location>
</feature>
<dbReference type="AlphaFoldDB" id="A0A1H8FX46"/>
<sequence>MAGITLLVLLIGLASIFWQLARARAVQFRRAVRFGSLPAQHGWTVALWAVLPALALLVVWQIAAPALVTDAVLRTPAAADLPPPGFARATLLSQARALATGHGAESVEPLSRRLAPAYAAATRRSHWIATVAVLALAIGAGAAALARVRAGTPARTRVERLVTALLFAASLVAILTTAGILFSLVWESGRFFATVPAQRFLFGTHWSPQSIVDDAPGDVLGALPLFWGTFFIGAVIAMAVAVPLGLLSAIYLSQYAAGSTRRLLKPALEVLAGVPTVVYGYFGALTVAPAVRRLGMALGMADASSESAMAAGLVMGVMILPFVSSIADDSLIAVPVELGEASLALGATTSETVRQVLLPAALPGVAGGVLLAISRAVGETMIVVMVASAVATLSVNPFASATTVTRQIIDLLTGEATFDSPKTLAAFALGLTLFVVTLALNIAALALVRRHRVRGG</sequence>
<keyword evidence="2 5" id="KW-0812">Transmembrane</keyword>
<protein>
    <recommendedName>
        <fullName evidence="6">Phosphate transport system permease protein</fullName>
    </recommendedName>
</protein>
<evidence type="ECO:0000256" key="4">
    <source>
        <dbReference type="ARBA" id="ARBA00023136"/>
    </source>
</evidence>
<dbReference type="InterPro" id="IPR011864">
    <property type="entry name" value="Phosphate_PstC"/>
</dbReference>
<name>A0A1H8FX46_9SPHN</name>
<reference evidence="9" key="1">
    <citation type="submission" date="2016-10" db="EMBL/GenBank/DDBJ databases">
        <authorList>
            <person name="Varghese N."/>
            <person name="Submissions S."/>
        </authorList>
    </citation>
    <scope>NUCLEOTIDE SEQUENCE [LARGE SCALE GENOMIC DNA]</scope>
    <source>
        <strain evidence="9">S6-262</strain>
    </source>
</reference>
<keyword evidence="9" id="KW-1185">Reference proteome</keyword>
<feature type="transmembrane region" description="Helical" evidence="5">
    <location>
        <begin position="47"/>
        <end position="68"/>
    </location>
</feature>
<comment type="subcellular location">
    <subcellularLocation>
        <location evidence="6">Cell inner membrane</location>
        <topology evidence="6">Multi-pass membrane protein</topology>
    </subcellularLocation>
    <subcellularLocation>
        <location evidence="1 5">Cell membrane</location>
        <topology evidence="1 5">Multi-pass membrane protein</topology>
    </subcellularLocation>
</comment>
<accession>A0A1H8FX46</accession>
<keyword evidence="4 5" id="KW-0472">Membrane</keyword>
<evidence type="ECO:0000259" key="7">
    <source>
        <dbReference type="PROSITE" id="PS50928"/>
    </source>
</evidence>
<evidence type="ECO:0000256" key="3">
    <source>
        <dbReference type="ARBA" id="ARBA00022989"/>
    </source>
</evidence>
<dbReference type="NCBIfam" id="TIGR02138">
    <property type="entry name" value="phosphate_pstC"/>
    <property type="match status" value="1"/>
</dbReference>
<keyword evidence="6" id="KW-1003">Cell membrane</keyword>
<evidence type="ECO:0000313" key="8">
    <source>
        <dbReference type="EMBL" id="SEN36114.1"/>
    </source>
</evidence>
<dbReference type="GO" id="GO:0006817">
    <property type="term" value="P:phosphate ion transport"/>
    <property type="evidence" value="ECO:0007669"/>
    <property type="project" value="UniProtKB-KW"/>
</dbReference>
<dbReference type="GO" id="GO:0005886">
    <property type="term" value="C:plasma membrane"/>
    <property type="evidence" value="ECO:0007669"/>
    <property type="project" value="UniProtKB-SubCell"/>
</dbReference>
<evidence type="ECO:0000256" key="2">
    <source>
        <dbReference type="ARBA" id="ARBA00022692"/>
    </source>
</evidence>
<dbReference type="RefSeq" id="WP_093666119.1">
    <property type="nucleotide sequence ID" value="NZ_FOCF01000006.1"/>
</dbReference>
<proteinExistence type="inferred from homology"/>
<gene>
    <name evidence="8" type="ORF">SAMN05192583_2604</name>
</gene>
<dbReference type="Proteomes" id="UP000199206">
    <property type="component" value="Unassembled WGS sequence"/>
</dbReference>
<dbReference type="InterPro" id="IPR022182">
    <property type="entry name" value="PstC_N"/>
</dbReference>
<dbReference type="CDD" id="cd06261">
    <property type="entry name" value="TM_PBP2"/>
    <property type="match status" value="1"/>
</dbReference>
<feature type="transmembrane region" description="Helical" evidence="5">
    <location>
        <begin position="166"/>
        <end position="186"/>
    </location>
</feature>
<dbReference type="STRING" id="1166340.SAMN05192583_2604"/>
<evidence type="ECO:0000256" key="5">
    <source>
        <dbReference type="RuleBase" id="RU363032"/>
    </source>
</evidence>
<feature type="transmembrane region" description="Helical" evidence="5">
    <location>
        <begin position="225"/>
        <end position="250"/>
    </location>
</feature>
<keyword evidence="3 5" id="KW-1133">Transmembrane helix</keyword>
<dbReference type="PROSITE" id="PS50928">
    <property type="entry name" value="ABC_TM1"/>
    <property type="match status" value="1"/>
</dbReference>
<comment type="similarity">
    <text evidence="6">Belongs to the binding-protein-dependent transport system permease family. CysTW subfamily.</text>
</comment>
<organism evidence="8 9">
    <name type="scientific">Sphingomonas gellani</name>
    <dbReference type="NCBI Taxonomy" id="1166340"/>
    <lineage>
        <taxon>Bacteria</taxon>
        <taxon>Pseudomonadati</taxon>
        <taxon>Pseudomonadota</taxon>
        <taxon>Alphaproteobacteria</taxon>
        <taxon>Sphingomonadales</taxon>
        <taxon>Sphingomonadaceae</taxon>
        <taxon>Sphingomonas</taxon>
    </lineage>
</organism>
<evidence type="ECO:0000313" key="9">
    <source>
        <dbReference type="Proteomes" id="UP000199206"/>
    </source>
</evidence>
<dbReference type="Pfam" id="PF12501">
    <property type="entry name" value="DUF3708"/>
    <property type="match status" value="1"/>
</dbReference>
<keyword evidence="5" id="KW-0813">Transport</keyword>
<comment type="function">
    <text evidence="6">Part of the binding-protein-dependent transport system for phosphate; probably responsible for the translocation of the substrate across the membrane.</text>
</comment>
<keyword evidence="6" id="KW-0997">Cell inner membrane</keyword>
<evidence type="ECO:0000256" key="6">
    <source>
        <dbReference type="RuleBase" id="RU363054"/>
    </source>
</evidence>
<dbReference type="InterPro" id="IPR000515">
    <property type="entry name" value="MetI-like"/>
</dbReference>
<dbReference type="Pfam" id="PF00528">
    <property type="entry name" value="BPD_transp_1"/>
    <property type="match status" value="1"/>
</dbReference>
<feature type="transmembrane region" description="Helical" evidence="5">
    <location>
        <begin position="424"/>
        <end position="448"/>
    </location>
</feature>
<dbReference type="PANTHER" id="PTHR42727:SF1">
    <property type="entry name" value="PHOSPHATE TRANSPORT SYSTEM PERMEASE"/>
    <property type="match status" value="1"/>
</dbReference>
<keyword evidence="6" id="KW-0592">Phosphate transport</keyword>
<dbReference type="EMBL" id="FOCF01000006">
    <property type="protein sequence ID" value="SEN36114.1"/>
    <property type="molecule type" value="Genomic_DNA"/>
</dbReference>
<dbReference type="PANTHER" id="PTHR42727">
    <property type="entry name" value="PHOSPHATE TRANSPORT SYSTEM PERMEASE PROTEIN"/>
    <property type="match status" value="1"/>
</dbReference>